<comment type="caution">
    <text evidence="1">The sequence shown here is derived from an EMBL/GenBank/DDBJ whole genome shotgun (WGS) entry which is preliminary data.</text>
</comment>
<accession>A0AAV3F5I5</accession>
<name>A0AAV3F5I5_9FLAO</name>
<sequence>MAKRKYTRGNETPKAYKCTKKNCGWEGDQSEWVEVPRPAEPYMRDLTCPKCGNNEFRGLL</sequence>
<dbReference type="AlphaFoldDB" id="A0AAV3F5I5"/>
<evidence type="ECO:0008006" key="3">
    <source>
        <dbReference type="Google" id="ProtNLM"/>
    </source>
</evidence>
<protein>
    <recommendedName>
        <fullName evidence="3">Rubredoxin-like domain-containing protein</fullName>
    </recommendedName>
</protein>
<dbReference type="RefSeq" id="WP_006262952.1">
    <property type="nucleotide sequence ID" value="NZ_JH590837.1"/>
</dbReference>
<dbReference type="Proteomes" id="UP000004834">
    <property type="component" value="Unassembled WGS sequence"/>
</dbReference>
<evidence type="ECO:0000313" key="2">
    <source>
        <dbReference type="Proteomes" id="UP000004834"/>
    </source>
</evidence>
<organism evidence="1 2">
    <name type="scientific">Myroides odoratimimus CIP 101113</name>
    <dbReference type="NCBI Taxonomy" id="883154"/>
    <lineage>
        <taxon>Bacteria</taxon>
        <taxon>Pseudomonadati</taxon>
        <taxon>Bacteroidota</taxon>
        <taxon>Flavobacteriia</taxon>
        <taxon>Flavobacteriales</taxon>
        <taxon>Flavobacteriaceae</taxon>
        <taxon>Myroides</taxon>
    </lineage>
</organism>
<dbReference type="EMBL" id="AGEE01000008">
    <property type="protein sequence ID" value="EHO13826.1"/>
    <property type="molecule type" value="Genomic_DNA"/>
</dbReference>
<reference evidence="1 2" key="1">
    <citation type="submission" date="2011-11" db="EMBL/GenBank/DDBJ databases">
        <title>The Genome Sequence of Myroides odoratimimus CIP 101113.</title>
        <authorList>
            <person name="Earl A."/>
            <person name="Ward D."/>
            <person name="Feldgarden M."/>
            <person name="Gevers D."/>
            <person name="Huys G."/>
            <person name="Young S.K."/>
            <person name="Zeng Q."/>
            <person name="Gargeya S."/>
            <person name="Fitzgerald M."/>
            <person name="Haas B."/>
            <person name="Abouelleil A."/>
            <person name="Alvarado L."/>
            <person name="Arachchi H.M."/>
            <person name="Berlin A."/>
            <person name="Brown A."/>
            <person name="Chapman S.B."/>
            <person name="Chen Z."/>
            <person name="Dunbar C."/>
            <person name="Freedman E."/>
            <person name="Gearin G."/>
            <person name="Goldberg J."/>
            <person name="Griggs A."/>
            <person name="Gujja S."/>
            <person name="Heiman D."/>
            <person name="Howarth C."/>
            <person name="Larson L."/>
            <person name="Lui A."/>
            <person name="MacDonald P.J.P."/>
            <person name="Montmayeur A."/>
            <person name="Murphy C."/>
            <person name="Neiman D."/>
            <person name="Pearson M."/>
            <person name="Priest M."/>
            <person name="Roberts A."/>
            <person name="Saif S."/>
            <person name="Shea T."/>
            <person name="Shenoy N."/>
            <person name="Sisk P."/>
            <person name="Stolte C."/>
            <person name="Sykes S."/>
            <person name="Wortman J."/>
            <person name="Nusbaum C."/>
            <person name="Birren B."/>
        </authorList>
    </citation>
    <scope>NUCLEOTIDE SEQUENCE [LARGE SCALE GENOMIC DNA]</scope>
    <source>
        <strain evidence="1 2">CIP 101113</strain>
    </source>
</reference>
<proteinExistence type="predicted"/>
<evidence type="ECO:0000313" key="1">
    <source>
        <dbReference type="EMBL" id="EHO13826.1"/>
    </source>
</evidence>
<gene>
    <name evidence="1" type="ORF">HMPREF9715_00900</name>
</gene>